<keyword evidence="2" id="KW-1185">Reference proteome</keyword>
<proteinExistence type="predicted"/>
<organism evidence="1 2">
    <name type="scientific">Glossina austeni</name>
    <name type="common">Savannah tsetse fly</name>
    <dbReference type="NCBI Taxonomy" id="7395"/>
    <lineage>
        <taxon>Eukaryota</taxon>
        <taxon>Metazoa</taxon>
        <taxon>Ecdysozoa</taxon>
        <taxon>Arthropoda</taxon>
        <taxon>Hexapoda</taxon>
        <taxon>Insecta</taxon>
        <taxon>Pterygota</taxon>
        <taxon>Neoptera</taxon>
        <taxon>Endopterygota</taxon>
        <taxon>Diptera</taxon>
        <taxon>Brachycera</taxon>
        <taxon>Muscomorpha</taxon>
        <taxon>Hippoboscoidea</taxon>
        <taxon>Glossinidae</taxon>
        <taxon>Glossina</taxon>
    </lineage>
</organism>
<dbReference type="Proteomes" id="UP000078200">
    <property type="component" value="Unassembled WGS sequence"/>
</dbReference>
<accession>A0A1A9VV53</accession>
<reference evidence="1" key="1">
    <citation type="submission" date="2020-05" db="UniProtKB">
        <authorList>
            <consortium name="EnsemblMetazoa"/>
        </authorList>
    </citation>
    <scope>IDENTIFICATION</scope>
    <source>
        <strain evidence="1">TTRI</strain>
    </source>
</reference>
<evidence type="ECO:0000313" key="1">
    <source>
        <dbReference type="EnsemblMetazoa" id="GAUT048691-PA"/>
    </source>
</evidence>
<evidence type="ECO:0000313" key="2">
    <source>
        <dbReference type="Proteomes" id="UP000078200"/>
    </source>
</evidence>
<sequence>MGKQKIVSASAWANLKRSNFIETCFLEVYANIASIDCCDLYTNDERKPYCMALLSSNLVACCYRCRYRHILIALVVLLAVGPRGNENLTLGEVLETPCASSIQ</sequence>
<dbReference type="EnsemblMetazoa" id="GAUT048691-RA">
    <property type="protein sequence ID" value="GAUT048691-PA"/>
    <property type="gene ID" value="GAUT048691"/>
</dbReference>
<protein>
    <submittedName>
        <fullName evidence="1">Uncharacterized protein</fullName>
    </submittedName>
</protein>
<dbReference type="VEuPathDB" id="VectorBase:GAUT048691"/>
<name>A0A1A9VV53_GLOAU</name>
<dbReference type="AlphaFoldDB" id="A0A1A9VV53"/>